<dbReference type="SUPFAM" id="SSF109998">
    <property type="entry name" value="Triger factor/SurA peptide-binding domain-like"/>
    <property type="match status" value="1"/>
</dbReference>
<dbReference type="PANTHER" id="PTHR30560">
    <property type="entry name" value="TRIGGER FACTOR CHAPERONE AND PEPTIDYL-PROLYL CIS/TRANS ISOMERASE"/>
    <property type="match status" value="1"/>
</dbReference>
<comment type="similarity">
    <text evidence="2">Belongs to the FKBP-type PPIase family. Tig subfamily.</text>
</comment>
<dbReference type="PANTHER" id="PTHR30560:SF3">
    <property type="entry name" value="TRIGGER FACTOR-LIKE PROTEIN TIG, CHLOROPLASTIC"/>
    <property type="match status" value="1"/>
</dbReference>
<dbReference type="GO" id="GO:0003755">
    <property type="term" value="F:peptidyl-prolyl cis-trans isomerase activity"/>
    <property type="evidence" value="ECO:0007669"/>
    <property type="project" value="UniProtKB-KW"/>
</dbReference>
<evidence type="ECO:0000256" key="4">
    <source>
        <dbReference type="ARBA" id="ARBA00023110"/>
    </source>
</evidence>
<dbReference type="Pfam" id="PF00254">
    <property type="entry name" value="FKBP_C"/>
    <property type="match status" value="1"/>
</dbReference>
<evidence type="ECO:0000313" key="10">
    <source>
        <dbReference type="EMBL" id="SVB46266.1"/>
    </source>
</evidence>
<dbReference type="InterPro" id="IPR027304">
    <property type="entry name" value="Trigger_fact/SurA_dom_sf"/>
</dbReference>
<dbReference type="HAMAP" id="MF_00303">
    <property type="entry name" value="Trigger_factor_Tig"/>
    <property type="match status" value="1"/>
</dbReference>
<dbReference type="GO" id="GO:0051083">
    <property type="term" value="P:'de novo' cotranslational protein folding"/>
    <property type="evidence" value="ECO:0007669"/>
    <property type="project" value="TreeGrafter"/>
</dbReference>
<dbReference type="InterPro" id="IPR008880">
    <property type="entry name" value="Trigger_fac_C"/>
</dbReference>
<dbReference type="GO" id="GO:0044183">
    <property type="term" value="F:protein folding chaperone"/>
    <property type="evidence" value="ECO:0007669"/>
    <property type="project" value="TreeGrafter"/>
</dbReference>
<gene>
    <name evidence="10" type="ORF">METZ01_LOCUS199120</name>
</gene>
<dbReference type="PIRSF" id="PIRSF003095">
    <property type="entry name" value="Trigger_factor"/>
    <property type="match status" value="1"/>
</dbReference>
<dbReference type="InterPro" id="IPR005215">
    <property type="entry name" value="Trig_fac"/>
</dbReference>
<dbReference type="InterPro" id="IPR037041">
    <property type="entry name" value="Trigger_fac_C_sf"/>
</dbReference>
<evidence type="ECO:0000256" key="3">
    <source>
        <dbReference type="ARBA" id="ARBA00013194"/>
    </source>
</evidence>
<name>A0A382E652_9ZZZZ</name>
<accession>A0A382E652</accession>
<reference evidence="10" key="1">
    <citation type="submission" date="2018-05" db="EMBL/GenBank/DDBJ databases">
        <authorList>
            <person name="Lanie J.A."/>
            <person name="Ng W.-L."/>
            <person name="Kazmierczak K.M."/>
            <person name="Andrzejewski T.M."/>
            <person name="Davidsen T.M."/>
            <person name="Wayne K.J."/>
            <person name="Tettelin H."/>
            <person name="Glass J.I."/>
            <person name="Rusch D."/>
            <person name="Podicherti R."/>
            <person name="Tsui H.-C.T."/>
            <person name="Winkler M.E."/>
        </authorList>
    </citation>
    <scope>NUCLEOTIDE SEQUENCE</scope>
</reference>
<evidence type="ECO:0000259" key="8">
    <source>
        <dbReference type="Pfam" id="PF05697"/>
    </source>
</evidence>
<feature type="domain" description="PPIase FKBP-type" evidence="7">
    <location>
        <begin position="157"/>
        <end position="245"/>
    </location>
</feature>
<feature type="non-terminal residue" evidence="10">
    <location>
        <position position="427"/>
    </location>
</feature>
<organism evidence="10">
    <name type="scientific">marine metagenome</name>
    <dbReference type="NCBI Taxonomy" id="408172"/>
    <lineage>
        <taxon>unclassified sequences</taxon>
        <taxon>metagenomes</taxon>
        <taxon>ecological metagenomes</taxon>
    </lineage>
</organism>
<proteinExistence type="inferred from homology"/>
<dbReference type="Gene3D" id="1.10.3120.10">
    <property type="entry name" value="Trigger factor, C-terminal domain"/>
    <property type="match status" value="1"/>
</dbReference>
<keyword evidence="4" id="KW-0697">Rotamase</keyword>
<dbReference type="EMBL" id="UINC01042946">
    <property type="protein sequence ID" value="SVB46266.1"/>
    <property type="molecule type" value="Genomic_DNA"/>
</dbReference>
<feature type="non-terminal residue" evidence="10">
    <location>
        <position position="1"/>
    </location>
</feature>
<sequence>VEVTITDLSPCKKQLRIEIDAEAVNAKFDSVAKDFRRHAHLPGFRPGKAPLANVMRSYGDKIGEEAKRTLMSDSYAKALKENGLRPVIMPEVEELQFGHGKPFQYLATLEVTPAFELPEYNGLEVEKERRTVTGADIDKALDTLREQRVSYTDVDRPAGEDDFIVVNFTGTIDDKPITDLVKVARGLTEQKNYWLNAKHNPLIPGIVEALIGSGKDDKKTVTVTIPNDFIYEELVGKEARYEIEIVQVKEKSLPELDDKFAKGFGAESMDKLREGVEKDLKNELEYSLKKSVRNQCVDKLLDAVNCDLPETIVNEATRLGVHNIVQQNHQRGVGKEVIDENKDRIYANAKADAEVRVKANYILSKIAEKEGIKVTDQELSRQVAAMATQQKVKPQKLAQQLKDNGTIYQVQEEIMNAKVIDLLEEKA</sequence>
<dbReference type="SUPFAM" id="SSF54534">
    <property type="entry name" value="FKBP-like"/>
    <property type="match status" value="1"/>
</dbReference>
<dbReference type="InterPro" id="IPR008881">
    <property type="entry name" value="Trigger_fac_ribosome-bd_bac"/>
</dbReference>
<dbReference type="Gene3D" id="3.30.70.1050">
    <property type="entry name" value="Trigger factor ribosome-binding domain"/>
    <property type="match status" value="1"/>
</dbReference>
<evidence type="ECO:0000259" key="9">
    <source>
        <dbReference type="Pfam" id="PF05698"/>
    </source>
</evidence>
<feature type="domain" description="Trigger factor C-terminal" evidence="9">
    <location>
        <begin position="268"/>
        <end position="423"/>
    </location>
</feature>
<dbReference type="InterPro" id="IPR046357">
    <property type="entry name" value="PPIase_dom_sf"/>
</dbReference>
<evidence type="ECO:0000259" key="7">
    <source>
        <dbReference type="Pfam" id="PF00254"/>
    </source>
</evidence>
<dbReference type="SUPFAM" id="SSF102735">
    <property type="entry name" value="Trigger factor ribosome-binding domain"/>
    <property type="match status" value="1"/>
</dbReference>
<dbReference type="GO" id="GO:0043335">
    <property type="term" value="P:protein unfolding"/>
    <property type="evidence" value="ECO:0007669"/>
    <property type="project" value="TreeGrafter"/>
</dbReference>
<dbReference type="GO" id="GO:0015031">
    <property type="term" value="P:protein transport"/>
    <property type="evidence" value="ECO:0007669"/>
    <property type="project" value="InterPro"/>
</dbReference>
<evidence type="ECO:0000256" key="5">
    <source>
        <dbReference type="ARBA" id="ARBA00023186"/>
    </source>
</evidence>
<evidence type="ECO:0000256" key="1">
    <source>
        <dbReference type="ARBA" id="ARBA00000971"/>
    </source>
</evidence>
<feature type="domain" description="Trigger factor ribosome-binding bacterial" evidence="8">
    <location>
        <begin position="2"/>
        <end position="144"/>
    </location>
</feature>
<keyword evidence="5" id="KW-0143">Chaperone</keyword>
<keyword evidence="6" id="KW-0413">Isomerase</keyword>
<protein>
    <recommendedName>
        <fullName evidence="3">peptidylprolyl isomerase</fullName>
        <ecNumber evidence="3">5.2.1.8</ecNumber>
    </recommendedName>
</protein>
<dbReference type="EC" id="5.2.1.8" evidence="3"/>
<dbReference type="Pfam" id="PF05697">
    <property type="entry name" value="Trigger_N"/>
    <property type="match status" value="1"/>
</dbReference>
<evidence type="ECO:0000256" key="2">
    <source>
        <dbReference type="ARBA" id="ARBA00005464"/>
    </source>
</evidence>
<dbReference type="InterPro" id="IPR036611">
    <property type="entry name" value="Trigger_fac_ribosome-bd_sf"/>
</dbReference>
<comment type="catalytic activity">
    <reaction evidence="1">
        <text>[protein]-peptidylproline (omega=180) = [protein]-peptidylproline (omega=0)</text>
        <dbReference type="Rhea" id="RHEA:16237"/>
        <dbReference type="Rhea" id="RHEA-COMP:10747"/>
        <dbReference type="Rhea" id="RHEA-COMP:10748"/>
        <dbReference type="ChEBI" id="CHEBI:83833"/>
        <dbReference type="ChEBI" id="CHEBI:83834"/>
        <dbReference type="EC" id="5.2.1.8"/>
    </reaction>
</comment>
<dbReference type="Gene3D" id="3.10.50.40">
    <property type="match status" value="1"/>
</dbReference>
<dbReference type="NCBIfam" id="TIGR00115">
    <property type="entry name" value="tig"/>
    <property type="match status" value="1"/>
</dbReference>
<dbReference type="AlphaFoldDB" id="A0A382E652"/>
<dbReference type="Pfam" id="PF05698">
    <property type="entry name" value="Trigger_C"/>
    <property type="match status" value="1"/>
</dbReference>
<evidence type="ECO:0000256" key="6">
    <source>
        <dbReference type="ARBA" id="ARBA00023235"/>
    </source>
</evidence>
<dbReference type="InterPro" id="IPR001179">
    <property type="entry name" value="PPIase_FKBP_dom"/>
</dbReference>
<dbReference type="GO" id="GO:0043022">
    <property type="term" value="F:ribosome binding"/>
    <property type="evidence" value="ECO:0007669"/>
    <property type="project" value="TreeGrafter"/>
</dbReference>